<organism evidence="4 5">
    <name type="scientific">Sporothrix stenoceras</name>
    <dbReference type="NCBI Taxonomy" id="5173"/>
    <lineage>
        <taxon>Eukaryota</taxon>
        <taxon>Fungi</taxon>
        <taxon>Dikarya</taxon>
        <taxon>Ascomycota</taxon>
        <taxon>Pezizomycotina</taxon>
        <taxon>Sordariomycetes</taxon>
        <taxon>Sordariomycetidae</taxon>
        <taxon>Ophiostomatales</taxon>
        <taxon>Ophiostomataceae</taxon>
        <taxon>Sporothrix</taxon>
    </lineage>
</organism>
<keyword evidence="3" id="KW-0539">Nucleus</keyword>
<evidence type="ECO:0000256" key="2">
    <source>
        <dbReference type="ARBA" id="ARBA00023163"/>
    </source>
</evidence>
<evidence type="ECO:0000256" key="3">
    <source>
        <dbReference type="ARBA" id="ARBA00023242"/>
    </source>
</evidence>
<dbReference type="CDD" id="cd12148">
    <property type="entry name" value="fungal_TF_MHR"/>
    <property type="match status" value="1"/>
</dbReference>
<evidence type="ECO:0000313" key="4">
    <source>
        <dbReference type="EMBL" id="KAL1887294.1"/>
    </source>
</evidence>
<dbReference type="PANTHER" id="PTHR47424">
    <property type="entry name" value="REGULATORY PROTEIN GAL4"/>
    <property type="match status" value="1"/>
</dbReference>
<accession>A0ABR3YGL7</accession>
<feature type="non-terminal residue" evidence="4">
    <location>
        <position position="352"/>
    </location>
</feature>
<evidence type="ECO:0000256" key="1">
    <source>
        <dbReference type="ARBA" id="ARBA00023015"/>
    </source>
</evidence>
<name>A0ABR3YGL7_9PEZI</name>
<keyword evidence="1" id="KW-0805">Transcription regulation</keyword>
<gene>
    <name evidence="4" type="ORF">Sste5346_010310</name>
</gene>
<dbReference type="PANTHER" id="PTHR47424:SF12">
    <property type="entry name" value="TRANSCRIPTION FACTOR ASQA"/>
    <property type="match status" value="1"/>
</dbReference>
<reference evidence="4 5" key="1">
    <citation type="journal article" date="2024" name="IMA Fungus">
        <title>IMA Genome - F19 : A genome assembly and annotation guide to empower mycologists, including annotated draft genome sequences of Ceratocystis pirilliformis, Diaporthe australafricana, Fusarium ophioides, Paecilomyces lecythidis, and Sporothrix stenoceras.</title>
        <authorList>
            <person name="Aylward J."/>
            <person name="Wilson A.M."/>
            <person name="Visagie C.M."/>
            <person name="Spraker J."/>
            <person name="Barnes I."/>
            <person name="Buitendag C."/>
            <person name="Ceriani C."/>
            <person name="Del Mar Angel L."/>
            <person name="du Plessis D."/>
            <person name="Fuchs T."/>
            <person name="Gasser K."/>
            <person name="Kramer D."/>
            <person name="Li W."/>
            <person name="Munsamy K."/>
            <person name="Piso A."/>
            <person name="Price J.L."/>
            <person name="Sonnekus B."/>
            <person name="Thomas C."/>
            <person name="van der Nest A."/>
            <person name="van Dijk A."/>
            <person name="van Heerden A."/>
            <person name="van Vuuren N."/>
            <person name="Yilmaz N."/>
            <person name="Duong T.A."/>
            <person name="van der Merwe N.A."/>
            <person name="Wingfield M.J."/>
            <person name="Wingfield B.D."/>
        </authorList>
    </citation>
    <scope>NUCLEOTIDE SEQUENCE [LARGE SCALE GENOMIC DNA]</scope>
    <source>
        <strain evidence="4 5">CMW 5346</strain>
    </source>
</reference>
<protein>
    <submittedName>
        <fullName evidence="4">Uncharacterized protein</fullName>
    </submittedName>
</protein>
<dbReference type="InterPro" id="IPR051127">
    <property type="entry name" value="Fungal_SecMet_Regulators"/>
</dbReference>
<dbReference type="Proteomes" id="UP001583186">
    <property type="component" value="Unassembled WGS sequence"/>
</dbReference>
<dbReference type="EMBL" id="JAWCUI010000130">
    <property type="protein sequence ID" value="KAL1887294.1"/>
    <property type="molecule type" value="Genomic_DNA"/>
</dbReference>
<sequence>MCHGKSALTWLTYGTHVRAIVSTAANIHRAVFGRYDDLLAAHKPPLSTPYRHPAVLEQCALILSNLVGPLHELGDQVPEELRLPRLPGGNSEPFSFDSSSVRLDENIPVWLQNQRLYLEMTYHSMAINLYRPFISFYRRGAGSGALYRYLPTTDRHAARAARHAITFVRIVHKVVHNTTLLAPTWNEYFQWLWNAVVTLVGFLFAHPLHPTTTAAREAAECAVSVCDIYAASRFTVAADAATILRCFLKRVDELFARVVAGVPAETGLSSDSTTPTLPSVSGETLLLEAHSEGSIDVVSSDMAIDDPTLSWLDPQQPGNPESLNLFMDWALAVDSFNNFDQLLGPSMEWDAF</sequence>
<keyword evidence="2" id="KW-0804">Transcription</keyword>
<evidence type="ECO:0000313" key="5">
    <source>
        <dbReference type="Proteomes" id="UP001583186"/>
    </source>
</evidence>
<proteinExistence type="predicted"/>
<comment type="caution">
    <text evidence="4">The sequence shown here is derived from an EMBL/GenBank/DDBJ whole genome shotgun (WGS) entry which is preliminary data.</text>
</comment>
<keyword evidence="5" id="KW-1185">Reference proteome</keyword>